<dbReference type="Gene3D" id="3.40.50.2000">
    <property type="entry name" value="Glycogen Phosphorylase B"/>
    <property type="match status" value="2"/>
</dbReference>
<reference evidence="3" key="2">
    <citation type="journal article" date="2021" name="Microbiome">
        <title>Successional dynamics and alternative stable states in a saline activated sludge microbial community over 9 years.</title>
        <authorList>
            <person name="Wang Y."/>
            <person name="Ye J."/>
            <person name="Ju F."/>
            <person name="Liu L."/>
            <person name="Boyd J.A."/>
            <person name="Deng Y."/>
            <person name="Parks D.H."/>
            <person name="Jiang X."/>
            <person name="Yin X."/>
            <person name="Woodcroft B.J."/>
            <person name="Tyson G.W."/>
            <person name="Hugenholtz P."/>
            <person name="Polz M.F."/>
            <person name="Zhang T."/>
        </authorList>
    </citation>
    <scope>NUCLEOTIDE SEQUENCE</scope>
    <source>
        <strain evidence="3">HKST-UBA01</strain>
    </source>
</reference>
<evidence type="ECO:0000313" key="3">
    <source>
        <dbReference type="EMBL" id="MCA9729304.1"/>
    </source>
</evidence>
<dbReference type="AlphaFoldDB" id="A0A956M178"/>
<accession>A0A956M178</accession>
<feature type="domain" description="Glycosyltransferase subfamily 4-like N-terminal" evidence="2">
    <location>
        <begin position="429"/>
        <end position="599"/>
    </location>
</feature>
<dbReference type="SUPFAM" id="SSF89550">
    <property type="entry name" value="PHP domain-like"/>
    <property type="match status" value="1"/>
</dbReference>
<dbReference type="Pfam" id="PF13439">
    <property type="entry name" value="Glyco_transf_4"/>
    <property type="match status" value="1"/>
</dbReference>
<keyword evidence="3" id="KW-0808">Transferase</keyword>
<organism evidence="3 4">
    <name type="scientific">Eiseniibacteriota bacterium</name>
    <dbReference type="NCBI Taxonomy" id="2212470"/>
    <lineage>
        <taxon>Bacteria</taxon>
        <taxon>Candidatus Eiseniibacteriota</taxon>
    </lineage>
</organism>
<proteinExistence type="predicted"/>
<protein>
    <submittedName>
        <fullName evidence="3">Glycosyltransferase</fullName>
        <ecNumber evidence="3">2.4.-.-</ecNumber>
    </submittedName>
</protein>
<dbReference type="InterPro" id="IPR050194">
    <property type="entry name" value="Glycosyltransferase_grp1"/>
</dbReference>
<dbReference type="InterPro" id="IPR001296">
    <property type="entry name" value="Glyco_trans_1"/>
</dbReference>
<evidence type="ECO:0000259" key="1">
    <source>
        <dbReference type="Pfam" id="PF00534"/>
    </source>
</evidence>
<dbReference type="InterPro" id="IPR028098">
    <property type="entry name" value="Glyco_trans_4-like_N"/>
</dbReference>
<evidence type="ECO:0000259" key="2">
    <source>
        <dbReference type="Pfam" id="PF13439"/>
    </source>
</evidence>
<gene>
    <name evidence="3" type="ORF">KC729_16570</name>
</gene>
<sequence>MQLIREKRARLKADLHVHSRHSSPPRTGWTSLLSPICSTDPESIYQVAKARGMDLVTITDHDAIDGVLELVERHPGDCFTGVEITTVFPETGCKLNVLVYGFTAAEFAEMRRLGRDIYELRSYLESRRLPHSVAHAVYSLNGRLTMEDLEKAILLFDTFEGINGSRGALNNGTWMETLRSLTPDAIESMARKHGLAPKGRTPWIKRFTAGSDDRAGVFVGRTWTEVEGPSDRFLSQLEAGEIEPAGKSIDFRALCFSTYKQTIDRAGSEKLGTSGFWIGEIGRLVFSPTPSRLDRLKARTLGAHGRFRRDRALQILGDLATRCAEGEVEIDNRVHVAYEALAELSDVLVTRVVESVEMELARNDWSALVRRFATFAPGALAAWPIASALQHLYRERDLLTQLLELSGRPTPQPGKRILWFTDTLSHLNGPSVTLRHIGWLSHERGRSITIVSSLAEDELPEPAVPNLVNLPFVREFELPYYGVYRMKVPALMRSLEQLVAFEPDEIYVSTPGPVGLLGLILGKLIHARTIGVYHTDYLQQAAEIVSEDHVLHALEDFVKWFYASMDEIAVPTREYISILRRRGYDATRMRLFQRGVDTAHFCARTGARGRIAQRYGLPDGTRLLYVGRVSHDKRLDFLLEACRLARASDPDLHLVITGSGPHEDELKKAAGDWVHFLGRQEIEVLPEIYSGCDLFVFPSTSDTFGMAVLEAQSCGLPALVSDIGGPREIIEPGSTGWVTPVRSPSCWAQKIREIAEELRRNPEEHAARRLRASARVRERFDWDRVLESYVAGPSLGNRLLGTDLAGART</sequence>
<dbReference type="InterPro" id="IPR016195">
    <property type="entry name" value="Pol/histidinol_Pase-like"/>
</dbReference>
<dbReference type="Pfam" id="PF00534">
    <property type="entry name" value="Glycos_transf_1"/>
    <property type="match status" value="1"/>
</dbReference>
<dbReference type="PANTHER" id="PTHR45947:SF3">
    <property type="entry name" value="SULFOQUINOVOSYL TRANSFERASE SQD2"/>
    <property type="match status" value="1"/>
</dbReference>
<dbReference type="SUPFAM" id="SSF53756">
    <property type="entry name" value="UDP-Glycosyltransferase/glycogen phosphorylase"/>
    <property type="match status" value="1"/>
</dbReference>
<dbReference type="GO" id="GO:0016757">
    <property type="term" value="F:glycosyltransferase activity"/>
    <property type="evidence" value="ECO:0007669"/>
    <property type="project" value="UniProtKB-KW"/>
</dbReference>
<dbReference type="PANTHER" id="PTHR45947">
    <property type="entry name" value="SULFOQUINOVOSYL TRANSFERASE SQD2"/>
    <property type="match status" value="1"/>
</dbReference>
<keyword evidence="3" id="KW-0328">Glycosyltransferase</keyword>
<dbReference type="Gene3D" id="3.20.20.140">
    <property type="entry name" value="Metal-dependent hydrolases"/>
    <property type="match status" value="1"/>
</dbReference>
<dbReference type="EC" id="2.4.-.-" evidence="3"/>
<name>A0A956M178_UNCEI</name>
<comment type="caution">
    <text evidence="3">The sequence shown here is derived from an EMBL/GenBank/DDBJ whole genome shotgun (WGS) entry which is preliminary data.</text>
</comment>
<reference evidence="3" key="1">
    <citation type="submission" date="2020-04" db="EMBL/GenBank/DDBJ databases">
        <authorList>
            <person name="Zhang T."/>
        </authorList>
    </citation>
    <scope>NUCLEOTIDE SEQUENCE</scope>
    <source>
        <strain evidence="3">HKST-UBA01</strain>
    </source>
</reference>
<feature type="domain" description="Glycosyl transferase family 1" evidence="1">
    <location>
        <begin position="619"/>
        <end position="764"/>
    </location>
</feature>
<dbReference type="CDD" id="cd07432">
    <property type="entry name" value="PHP_HisPPase"/>
    <property type="match status" value="1"/>
</dbReference>
<evidence type="ECO:0000313" key="4">
    <source>
        <dbReference type="Proteomes" id="UP000697710"/>
    </source>
</evidence>
<dbReference type="Proteomes" id="UP000697710">
    <property type="component" value="Unassembled WGS sequence"/>
</dbReference>
<dbReference type="EMBL" id="JAGQHR010000640">
    <property type="protein sequence ID" value="MCA9729304.1"/>
    <property type="molecule type" value="Genomic_DNA"/>
</dbReference>